<dbReference type="Proteomes" id="UP000646827">
    <property type="component" value="Unassembled WGS sequence"/>
</dbReference>
<keyword evidence="2" id="KW-0472">Membrane</keyword>
<name>A0A8H7VIH4_9FUNG</name>
<feature type="transmembrane region" description="Helical" evidence="2">
    <location>
        <begin position="242"/>
        <end position="262"/>
    </location>
</feature>
<dbReference type="EMBL" id="JAEPRB010000151">
    <property type="protein sequence ID" value="KAG2220117.1"/>
    <property type="molecule type" value="Genomic_DNA"/>
</dbReference>
<feature type="transmembrane region" description="Helical" evidence="2">
    <location>
        <begin position="134"/>
        <end position="151"/>
    </location>
</feature>
<dbReference type="OrthoDB" id="10043543at2759"/>
<comment type="caution">
    <text evidence="3">The sequence shown here is derived from an EMBL/GenBank/DDBJ whole genome shotgun (WGS) entry which is preliminary data.</text>
</comment>
<feature type="transmembrane region" description="Helical" evidence="2">
    <location>
        <begin position="104"/>
        <end position="122"/>
    </location>
</feature>
<reference evidence="3 4" key="1">
    <citation type="submission" date="2020-12" db="EMBL/GenBank/DDBJ databases">
        <title>Metabolic potential, ecology and presence of endohyphal bacteria is reflected in genomic diversity of Mucoromycotina.</title>
        <authorList>
            <person name="Muszewska A."/>
            <person name="Okrasinska A."/>
            <person name="Steczkiewicz K."/>
            <person name="Drgas O."/>
            <person name="Orlowska M."/>
            <person name="Perlinska-Lenart U."/>
            <person name="Aleksandrzak-Piekarczyk T."/>
            <person name="Szatraj K."/>
            <person name="Zielenkiewicz U."/>
            <person name="Pilsyk S."/>
            <person name="Malc E."/>
            <person name="Mieczkowski P."/>
            <person name="Kruszewska J.S."/>
            <person name="Biernat P."/>
            <person name="Pawlowska J."/>
        </authorList>
    </citation>
    <scope>NUCLEOTIDE SEQUENCE [LARGE SCALE GENOMIC DNA]</scope>
    <source>
        <strain evidence="3 4">CBS 142.35</strain>
    </source>
</reference>
<keyword evidence="2" id="KW-0812">Transmembrane</keyword>
<organism evidence="3 4">
    <name type="scientific">Circinella minor</name>
    <dbReference type="NCBI Taxonomy" id="1195481"/>
    <lineage>
        <taxon>Eukaryota</taxon>
        <taxon>Fungi</taxon>
        <taxon>Fungi incertae sedis</taxon>
        <taxon>Mucoromycota</taxon>
        <taxon>Mucoromycotina</taxon>
        <taxon>Mucoromycetes</taxon>
        <taxon>Mucorales</taxon>
        <taxon>Lichtheimiaceae</taxon>
        <taxon>Circinella</taxon>
    </lineage>
</organism>
<feature type="transmembrane region" description="Helical" evidence="2">
    <location>
        <begin position="47"/>
        <end position="71"/>
    </location>
</feature>
<feature type="transmembrane region" description="Helical" evidence="2">
    <location>
        <begin position="77"/>
        <end position="97"/>
    </location>
</feature>
<feature type="compositionally biased region" description="Polar residues" evidence="1">
    <location>
        <begin position="305"/>
        <end position="315"/>
    </location>
</feature>
<feature type="non-terminal residue" evidence="3">
    <location>
        <position position="1"/>
    </location>
</feature>
<evidence type="ECO:0000256" key="2">
    <source>
        <dbReference type="SAM" id="Phobius"/>
    </source>
</evidence>
<feature type="region of interest" description="Disordered" evidence="1">
    <location>
        <begin position="280"/>
        <end position="315"/>
    </location>
</feature>
<protein>
    <submittedName>
        <fullName evidence="3">Uncharacterized protein</fullName>
    </submittedName>
</protein>
<evidence type="ECO:0000256" key="1">
    <source>
        <dbReference type="SAM" id="MobiDB-lite"/>
    </source>
</evidence>
<evidence type="ECO:0000313" key="4">
    <source>
        <dbReference type="Proteomes" id="UP000646827"/>
    </source>
</evidence>
<keyword evidence="4" id="KW-1185">Reference proteome</keyword>
<evidence type="ECO:0000313" key="3">
    <source>
        <dbReference type="EMBL" id="KAG2220117.1"/>
    </source>
</evidence>
<accession>A0A8H7VIH4</accession>
<sequence>ITDENPGSFECLNDAEEKNKNSQNEEVEPTRLVPGGKMPKTDTMKMLHHLGGLLVMLVIQVGIPLALYYGLRNKIGVVYALVISGIPPFIWVIFNFIRNRKVDALGLVIALSFILSGVVSLVSGDERAALIRDSAVGAIIGSLFLITLIPIHTKFLVLRPLTYIIGEQMFSGMQYKWTDRDGIPRQQSIFEWQYEHIRYLRWSMRLQTLAWGVFLVLELVACVMFVELTDMVADDIVKYNNIINAAIVGTMVLVSVFAGQYTGKLERSIGKKWTEENDFTEKFERQQREEQQQQQQDQQDDDEYNTTTVTNNHIV</sequence>
<feature type="region of interest" description="Disordered" evidence="1">
    <location>
        <begin position="1"/>
        <end position="37"/>
    </location>
</feature>
<dbReference type="AlphaFoldDB" id="A0A8H7VIH4"/>
<gene>
    <name evidence="3" type="ORF">INT45_006145</name>
</gene>
<feature type="compositionally biased region" description="Basic and acidic residues" evidence="1">
    <location>
        <begin position="280"/>
        <end position="291"/>
    </location>
</feature>
<feature type="transmembrane region" description="Helical" evidence="2">
    <location>
        <begin position="208"/>
        <end position="226"/>
    </location>
</feature>
<dbReference type="NCBIfam" id="NF041646">
    <property type="entry name" value="VC0807_fam"/>
    <property type="match status" value="1"/>
</dbReference>
<proteinExistence type="predicted"/>
<keyword evidence="2" id="KW-1133">Transmembrane helix</keyword>